<protein>
    <recommendedName>
        <fullName evidence="4">Integrase catalytic domain-containing protein</fullName>
    </recommendedName>
</protein>
<organism evidence="2 3">
    <name type="scientific">Caerostris extrusa</name>
    <name type="common">Bark spider</name>
    <name type="synonym">Caerostris bankana</name>
    <dbReference type="NCBI Taxonomy" id="172846"/>
    <lineage>
        <taxon>Eukaryota</taxon>
        <taxon>Metazoa</taxon>
        <taxon>Ecdysozoa</taxon>
        <taxon>Arthropoda</taxon>
        <taxon>Chelicerata</taxon>
        <taxon>Arachnida</taxon>
        <taxon>Araneae</taxon>
        <taxon>Araneomorphae</taxon>
        <taxon>Entelegynae</taxon>
        <taxon>Araneoidea</taxon>
        <taxon>Araneidae</taxon>
        <taxon>Caerostris</taxon>
    </lineage>
</organism>
<comment type="caution">
    <text evidence="2">The sequence shown here is derived from an EMBL/GenBank/DDBJ whole genome shotgun (WGS) entry which is preliminary data.</text>
</comment>
<dbReference type="GO" id="GO:0003676">
    <property type="term" value="F:nucleic acid binding"/>
    <property type="evidence" value="ECO:0007669"/>
    <property type="project" value="InterPro"/>
</dbReference>
<feature type="region of interest" description="Disordered" evidence="1">
    <location>
        <begin position="241"/>
        <end position="281"/>
    </location>
</feature>
<sequence>MMSILSISGYDLSKLVTMADKMWEIKSTSYQNVAITSSSNDDVLVKLQGKNSQLSLEVNELNKGNFPCTNSLNSALEAFLLIETKGTPVTAWARLGKLKAAKKKEIRFHVTTRSLYSFEKLVGQPSASQISVDWRPCEDYRAPSNVLDRYPLPFLKNTAYHPQSNGLTEQQHRIIKASLKYHLQQNKTLVGVLLFVLLRLCAALKEDTWSCTCLPEEFFTKISNILHSDFVQRLQNIIRGLKPPPTTTHGNKTQPLKHSVPKKETEGKHPEGISLTNDPYATTRSGKTVRFLPDLKDYVS</sequence>
<dbReference type="Proteomes" id="UP001054945">
    <property type="component" value="Unassembled WGS sequence"/>
</dbReference>
<dbReference type="EMBL" id="BPLR01007833">
    <property type="protein sequence ID" value="GIY20057.1"/>
    <property type="molecule type" value="Genomic_DNA"/>
</dbReference>
<proteinExistence type="predicted"/>
<evidence type="ECO:0008006" key="4">
    <source>
        <dbReference type="Google" id="ProtNLM"/>
    </source>
</evidence>
<name>A0AAV4RHY6_CAEEX</name>
<evidence type="ECO:0000313" key="3">
    <source>
        <dbReference type="Proteomes" id="UP001054945"/>
    </source>
</evidence>
<dbReference type="AlphaFoldDB" id="A0AAV4RHY6"/>
<feature type="compositionally biased region" description="Polar residues" evidence="1">
    <location>
        <begin position="247"/>
        <end position="256"/>
    </location>
</feature>
<gene>
    <name evidence="2" type="ORF">CEXT_601041</name>
</gene>
<keyword evidence="3" id="KW-1185">Reference proteome</keyword>
<feature type="compositionally biased region" description="Basic and acidic residues" evidence="1">
    <location>
        <begin position="261"/>
        <end position="271"/>
    </location>
</feature>
<dbReference type="Gene3D" id="3.30.420.10">
    <property type="entry name" value="Ribonuclease H-like superfamily/Ribonuclease H"/>
    <property type="match status" value="1"/>
</dbReference>
<accession>A0AAV4RHY6</accession>
<dbReference type="InterPro" id="IPR036397">
    <property type="entry name" value="RNaseH_sf"/>
</dbReference>
<evidence type="ECO:0000313" key="2">
    <source>
        <dbReference type="EMBL" id="GIY20057.1"/>
    </source>
</evidence>
<evidence type="ECO:0000256" key="1">
    <source>
        <dbReference type="SAM" id="MobiDB-lite"/>
    </source>
</evidence>
<reference evidence="2 3" key="1">
    <citation type="submission" date="2021-06" db="EMBL/GenBank/DDBJ databases">
        <title>Caerostris extrusa draft genome.</title>
        <authorList>
            <person name="Kono N."/>
            <person name="Arakawa K."/>
        </authorList>
    </citation>
    <scope>NUCLEOTIDE SEQUENCE [LARGE SCALE GENOMIC DNA]</scope>
</reference>